<dbReference type="Proteomes" id="UP000610960">
    <property type="component" value="Unassembled WGS sequence"/>
</dbReference>
<dbReference type="CDD" id="cd01335">
    <property type="entry name" value="Radical_SAM"/>
    <property type="match status" value="1"/>
</dbReference>
<dbReference type="GO" id="GO:0046872">
    <property type="term" value="F:metal ion binding"/>
    <property type="evidence" value="ECO:0007669"/>
    <property type="project" value="UniProtKB-KW"/>
</dbReference>
<feature type="domain" description="Radical SAM core" evidence="8">
    <location>
        <begin position="67"/>
        <end position="304"/>
    </location>
</feature>
<evidence type="ECO:0000313" key="9">
    <source>
        <dbReference type="EMBL" id="GGP22426.1"/>
    </source>
</evidence>
<dbReference type="PANTHER" id="PTHR43076">
    <property type="entry name" value="FO SYNTHASE (COFH)"/>
    <property type="match status" value="1"/>
</dbReference>
<comment type="cofactor">
    <cofactor evidence="6">
        <name>[4Fe-4S] cluster</name>
        <dbReference type="ChEBI" id="CHEBI:49883"/>
    </cofactor>
    <text evidence="6">Binds 1 [4Fe-4S] cluster. The cluster is coordinated with 3 cysteines and an exchangeable S-adenosyl-L-methionine.</text>
</comment>
<keyword evidence="4 6" id="KW-0408">Iron</keyword>
<dbReference type="Pfam" id="PF04055">
    <property type="entry name" value="Radical_SAM"/>
    <property type="match status" value="1"/>
</dbReference>
<keyword evidence="1 6" id="KW-0004">4Fe-4S</keyword>
<dbReference type="SFLD" id="SFLDS00029">
    <property type="entry name" value="Radical_SAM"/>
    <property type="match status" value="1"/>
</dbReference>
<dbReference type="SFLD" id="SFLDG01064">
    <property type="entry name" value="F420__menaquinone_cofactor_bio"/>
    <property type="match status" value="1"/>
</dbReference>
<evidence type="ECO:0000256" key="2">
    <source>
        <dbReference type="ARBA" id="ARBA00022691"/>
    </source>
</evidence>
<feature type="binding site" evidence="7">
    <location>
        <position position="89"/>
    </location>
    <ligand>
        <name>S-adenosyl-L-methionine</name>
        <dbReference type="ChEBI" id="CHEBI:59789"/>
    </ligand>
</feature>
<evidence type="ECO:0000256" key="7">
    <source>
        <dbReference type="PIRSR" id="PIRSR004762-2"/>
    </source>
</evidence>
<name>A0A830GXD3_9CREN</name>
<feature type="binding site" evidence="7">
    <location>
        <position position="161"/>
    </location>
    <ligand>
        <name>(3R)-3-methyl-D-ornithine</name>
        <dbReference type="ChEBI" id="CHEBI:64642"/>
    </ligand>
</feature>
<evidence type="ECO:0000256" key="5">
    <source>
        <dbReference type="ARBA" id="ARBA00023014"/>
    </source>
</evidence>
<dbReference type="SFLD" id="SFLDF00342">
    <property type="entry name" value="cyclic_dehypoxanthine_futalosi"/>
    <property type="match status" value="1"/>
</dbReference>
<dbReference type="Gene3D" id="3.20.20.70">
    <property type="entry name" value="Aldolase class I"/>
    <property type="match status" value="1"/>
</dbReference>
<dbReference type="EMBL" id="BMNL01000004">
    <property type="protein sequence ID" value="GGP22426.1"/>
    <property type="molecule type" value="Genomic_DNA"/>
</dbReference>
<dbReference type="InterPro" id="IPR007197">
    <property type="entry name" value="rSAM"/>
</dbReference>
<dbReference type="GO" id="GO:0044689">
    <property type="term" value="F:7,8-didemethyl-8-hydroxy-5-deazariboflavin synthase activity"/>
    <property type="evidence" value="ECO:0007669"/>
    <property type="project" value="TreeGrafter"/>
</dbReference>
<keyword evidence="3" id="KW-0479">Metal-binding</keyword>
<keyword evidence="5 6" id="KW-0411">Iron-sulfur</keyword>
<reference evidence="9" key="1">
    <citation type="journal article" date="2014" name="Int. J. Syst. Evol. Microbiol.">
        <title>Complete genome sequence of Corynebacterium casei LMG S-19264T (=DSM 44701T), isolated from a smear-ripened cheese.</title>
        <authorList>
            <consortium name="US DOE Joint Genome Institute (JGI-PGF)"/>
            <person name="Walter F."/>
            <person name="Albersmeier A."/>
            <person name="Kalinowski J."/>
            <person name="Ruckert C."/>
        </authorList>
    </citation>
    <scope>NUCLEOTIDE SEQUENCE</scope>
    <source>
        <strain evidence="9">JCM 10088</strain>
    </source>
</reference>
<dbReference type="InterPro" id="IPR058240">
    <property type="entry name" value="rSAM_sf"/>
</dbReference>
<feature type="binding site" evidence="6">
    <location>
        <position position="83"/>
    </location>
    <ligand>
        <name>[4Fe-4S] cluster</name>
        <dbReference type="ChEBI" id="CHEBI:49883"/>
        <note>4Fe-4S-S-AdoMet</note>
    </ligand>
</feature>
<evidence type="ECO:0000256" key="3">
    <source>
        <dbReference type="ARBA" id="ARBA00022723"/>
    </source>
</evidence>
<dbReference type="SFLD" id="SFLDG01389">
    <property type="entry name" value="menaquinone_synthsis_involved"/>
    <property type="match status" value="1"/>
</dbReference>
<dbReference type="InterPro" id="IPR034405">
    <property type="entry name" value="F420"/>
</dbReference>
<evidence type="ECO:0000259" key="8">
    <source>
        <dbReference type="PROSITE" id="PS51918"/>
    </source>
</evidence>
<dbReference type="PIRSF" id="PIRSF004762">
    <property type="entry name" value="CHP00423"/>
    <property type="match status" value="1"/>
</dbReference>
<feature type="binding site" evidence="6">
    <location>
        <position position="87"/>
    </location>
    <ligand>
        <name>[4Fe-4S] cluster</name>
        <dbReference type="ChEBI" id="CHEBI:49883"/>
        <note>4Fe-4S-S-AdoMet</note>
    </ligand>
</feature>
<gene>
    <name evidence="9" type="ORF">GCM10007981_18440</name>
</gene>
<comment type="caution">
    <text evidence="9">The sequence shown here is derived from an EMBL/GenBank/DDBJ whole genome shotgun (WGS) entry which is preliminary data.</text>
</comment>
<protein>
    <submittedName>
        <fullName evidence="9">Dehypoxanthine futalosine cyclase</fullName>
    </submittedName>
</protein>
<keyword evidence="2 6" id="KW-0949">S-adenosyl-L-methionine</keyword>
<organism evidence="9 10">
    <name type="scientific">Thermocladium modestius</name>
    <dbReference type="NCBI Taxonomy" id="62609"/>
    <lineage>
        <taxon>Archaea</taxon>
        <taxon>Thermoproteota</taxon>
        <taxon>Thermoprotei</taxon>
        <taxon>Thermoproteales</taxon>
        <taxon>Thermoproteaceae</taxon>
        <taxon>Thermocladium</taxon>
    </lineage>
</organism>
<dbReference type="InterPro" id="IPR045567">
    <property type="entry name" value="CofH/MnqC-like_C"/>
</dbReference>
<accession>A0A830GXD3</accession>
<evidence type="ECO:0000313" key="10">
    <source>
        <dbReference type="Proteomes" id="UP000610960"/>
    </source>
</evidence>
<evidence type="ECO:0000256" key="4">
    <source>
        <dbReference type="ARBA" id="ARBA00023004"/>
    </source>
</evidence>
<sequence length="382" mass="42233">MMKMVDFASLPGMDPILKSADELGFGDAIAHALSGKASIKDVVELYRAPLWLVGAAARAVTDSVSGRRVGFIVNVIFNYTNVCVIGCKFCAFYRKPGSPDSYRIAVRDAVASIKDYWERYGIRQVLFQGGVDPSIPLEYYEEAFKGIKEATRGEVAIHGLSVVEIEWLAKTSGLSIKELVSRLREAGLDSVPGGGAEILSDRVRRLVSPIKSTAGTWLDVMDQVMEMGIPISATMVYGHVETLEERAEHLLKLLDLQRRRGLIMAFTAWNFEPENTELASEVPYPVGGTELLRTVAIARLVFRDELKWIQAGWLTAGTRLGQVSLDYGANDWGGTLYEERVMPAAGVPLPHLAREFIKKTIAGAGYVGYERDNWYRPLEPVN</sequence>
<dbReference type="Pfam" id="PF19288">
    <property type="entry name" value="CofH_C"/>
    <property type="match status" value="1"/>
</dbReference>
<dbReference type="GO" id="GO:0016765">
    <property type="term" value="F:transferase activity, transferring alkyl or aryl (other than methyl) groups"/>
    <property type="evidence" value="ECO:0007669"/>
    <property type="project" value="InterPro"/>
</dbReference>
<dbReference type="OrthoDB" id="8186at2157"/>
<dbReference type="InterPro" id="IPR020050">
    <property type="entry name" value="FO_synthase_su2"/>
</dbReference>
<dbReference type="PANTHER" id="PTHR43076:SF1">
    <property type="entry name" value="LIPOYL SYNTHASE 2"/>
    <property type="match status" value="1"/>
</dbReference>
<dbReference type="AlphaFoldDB" id="A0A830GXD3"/>
<dbReference type="InterPro" id="IPR013785">
    <property type="entry name" value="Aldolase_TIM"/>
</dbReference>
<feature type="binding site" evidence="6">
    <location>
        <position position="90"/>
    </location>
    <ligand>
        <name>[4Fe-4S] cluster</name>
        <dbReference type="ChEBI" id="CHEBI:49883"/>
        <note>4Fe-4S-S-AdoMet</note>
    </ligand>
</feature>
<proteinExistence type="predicted"/>
<dbReference type="SUPFAM" id="SSF102114">
    <property type="entry name" value="Radical SAM enzymes"/>
    <property type="match status" value="1"/>
</dbReference>
<evidence type="ECO:0000256" key="1">
    <source>
        <dbReference type="ARBA" id="ARBA00022485"/>
    </source>
</evidence>
<dbReference type="NCBIfam" id="TIGR00423">
    <property type="entry name" value="CofH family radical SAM protein"/>
    <property type="match status" value="1"/>
</dbReference>
<dbReference type="GO" id="GO:0051539">
    <property type="term" value="F:4 iron, 4 sulfur cluster binding"/>
    <property type="evidence" value="ECO:0007669"/>
    <property type="project" value="UniProtKB-KW"/>
</dbReference>
<keyword evidence="10" id="KW-1185">Reference proteome</keyword>
<reference evidence="9" key="2">
    <citation type="submission" date="2020-09" db="EMBL/GenBank/DDBJ databases">
        <authorList>
            <person name="Sun Q."/>
            <person name="Ohkuma M."/>
        </authorList>
    </citation>
    <scope>NUCLEOTIDE SEQUENCE</scope>
    <source>
        <strain evidence="9">JCM 10088</strain>
    </source>
</reference>
<dbReference type="PROSITE" id="PS51918">
    <property type="entry name" value="RADICAL_SAM"/>
    <property type="match status" value="1"/>
</dbReference>
<feature type="binding site" evidence="7">
    <location>
        <position position="197"/>
    </location>
    <ligand>
        <name>S-adenosyl-L-methionine</name>
        <dbReference type="ChEBI" id="CHEBI:59789"/>
    </ligand>
</feature>
<evidence type="ECO:0000256" key="6">
    <source>
        <dbReference type="PIRSR" id="PIRSR004762-1"/>
    </source>
</evidence>